<reference evidence="6 7" key="1">
    <citation type="submission" date="2018-02" db="EMBL/GenBank/DDBJ databases">
        <title>8 Nocardia nova and 1 Nocardia cyriacigeorgica strain used for evolution to TMP-SMX.</title>
        <authorList>
            <person name="Mehta H."/>
            <person name="Weng J."/>
            <person name="Shamoo Y."/>
        </authorList>
    </citation>
    <scope>NUCLEOTIDE SEQUENCE [LARGE SCALE GENOMIC DNA]</scope>
    <source>
        <strain evidence="5 7">ATCC 33727</strain>
        <strain evidence="4 6">BAA2227</strain>
    </source>
</reference>
<dbReference type="Pfam" id="PF03060">
    <property type="entry name" value="NMO"/>
    <property type="match status" value="1"/>
</dbReference>
<dbReference type="PANTHER" id="PTHR32332">
    <property type="entry name" value="2-NITROPROPANE DIOXYGENASE"/>
    <property type="match status" value="1"/>
</dbReference>
<evidence type="ECO:0000256" key="1">
    <source>
        <dbReference type="ARBA" id="ARBA00022630"/>
    </source>
</evidence>
<dbReference type="GO" id="GO:0018580">
    <property type="term" value="F:nitronate monooxygenase activity"/>
    <property type="evidence" value="ECO:0007669"/>
    <property type="project" value="InterPro"/>
</dbReference>
<evidence type="ECO:0000256" key="2">
    <source>
        <dbReference type="ARBA" id="ARBA00022643"/>
    </source>
</evidence>
<dbReference type="InterPro" id="IPR013785">
    <property type="entry name" value="Aldolase_TIM"/>
</dbReference>
<proteinExistence type="predicted"/>
<dbReference type="EMBL" id="PSZD01000001">
    <property type="protein sequence ID" value="PPJ32926.1"/>
    <property type="molecule type" value="Genomic_DNA"/>
</dbReference>
<dbReference type="Proteomes" id="UP000241647">
    <property type="component" value="Unassembled WGS sequence"/>
</dbReference>
<evidence type="ECO:0000313" key="7">
    <source>
        <dbReference type="Proteomes" id="UP000241647"/>
    </source>
</evidence>
<organism evidence="4 6">
    <name type="scientific">Nocardia nova</name>
    <dbReference type="NCBI Taxonomy" id="37330"/>
    <lineage>
        <taxon>Bacteria</taxon>
        <taxon>Bacillati</taxon>
        <taxon>Actinomycetota</taxon>
        <taxon>Actinomycetes</taxon>
        <taxon>Mycobacteriales</taxon>
        <taxon>Nocardiaceae</taxon>
        <taxon>Nocardia</taxon>
    </lineage>
</organism>
<dbReference type="SUPFAM" id="SSF51412">
    <property type="entry name" value="Inosine monophosphate dehydrogenase (IMPDH)"/>
    <property type="match status" value="1"/>
</dbReference>
<dbReference type="PANTHER" id="PTHR32332:SF20">
    <property type="entry name" value="2-NITROPROPANE DIOXYGENASE-LIKE PROTEIN"/>
    <property type="match status" value="1"/>
</dbReference>
<accession>A0A2S6AEY3</accession>
<dbReference type="RefSeq" id="WP_030514128.1">
    <property type="nucleotide sequence ID" value="NZ_JADLQW010000002.1"/>
</dbReference>
<protein>
    <submittedName>
        <fullName evidence="4">Nitronate monooxygenase</fullName>
    </submittedName>
</protein>
<evidence type="ECO:0000313" key="4">
    <source>
        <dbReference type="EMBL" id="PPJ32926.1"/>
    </source>
</evidence>
<keyword evidence="2" id="KW-0288">FMN</keyword>
<sequence length="323" mass="34731">MLRTRFTEMFGIEHPIVQGGMMHVGRAELVAAVANAGALGFITALTQPTPDDLRREIERTRQLTDKPFGVNVTILPSINPPPYQEYVQAIIESGVKIVETAGSNPEPFLPYYKEAGIKVLHKCTSVRHALKAQKIGVDGVSIDGFECAGHPGEDDVPGLILIPAATKALDIPVIASGGFADARGLVAALALGADGINMGTRFLCTEESPVHRKVKEQIVAHTERDTQLIFRTMHNTARVADNEISRKVVEIEAAGGKFEDVRDLVAGARGRRVFDEGDLDAGIWSAGQVQGLIDDIPTCAELISRIVDEAETLINARLGSLVV</sequence>
<keyword evidence="6" id="KW-1185">Reference proteome</keyword>
<name>A0A2S6AEY3_9NOCA</name>
<evidence type="ECO:0000256" key="3">
    <source>
        <dbReference type="ARBA" id="ARBA00023002"/>
    </source>
</evidence>
<dbReference type="CDD" id="cd04730">
    <property type="entry name" value="NPD_like"/>
    <property type="match status" value="1"/>
</dbReference>
<dbReference type="AlphaFoldDB" id="A0A2S6AEY3"/>
<evidence type="ECO:0000313" key="5">
    <source>
        <dbReference type="EMBL" id="PSR62881.1"/>
    </source>
</evidence>
<dbReference type="InterPro" id="IPR004136">
    <property type="entry name" value="NMO"/>
</dbReference>
<keyword evidence="1" id="KW-0285">Flavoprotein</keyword>
<dbReference type="GeneID" id="66717869"/>
<keyword evidence="4" id="KW-0503">Monooxygenase</keyword>
<dbReference type="Proteomes" id="UP000238356">
    <property type="component" value="Unassembled WGS sequence"/>
</dbReference>
<dbReference type="Gene3D" id="3.20.20.70">
    <property type="entry name" value="Aldolase class I"/>
    <property type="match status" value="1"/>
</dbReference>
<evidence type="ECO:0000313" key="6">
    <source>
        <dbReference type="Proteomes" id="UP000238356"/>
    </source>
</evidence>
<keyword evidence="3" id="KW-0560">Oxidoreductase</keyword>
<dbReference type="EMBL" id="PYHS01000006">
    <property type="protein sequence ID" value="PSR62881.1"/>
    <property type="molecule type" value="Genomic_DNA"/>
</dbReference>
<gene>
    <name evidence="4" type="ORF">C5F51_00960</name>
    <name evidence="5" type="ORF">C8259_14155</name>
</gene>
<comment type="caution">
    <text evidence="4">The sequence shown here is derived from an EMBL/GenBank/DDBJ whole genome shotgun (WGS) entry which is preliminary data.</text>
</comment>